<feature type="region of interest" description="Disordered" evidence="1">
    <location>
        <begin position="118"/>
        <end position="138"/>
    </location>
</feature>
<gene>
    <name evidence="3" type="ORF">M3P21_09505</name>
</gene>
<feature type="domain" description="VOC" evidence="2">
    <location>
        <begin position="2"/>
        <end position="117"/>
    </location>
</feature>
<dbReference type="EMBL" id="JAMFMB010000010">
    <property type="protein sequence ID" value="MCL6283762.1"/>
    <property type="molecule type" value="Genomic_DNA"/>
</dbReference>
<dbReference type="Pfam" id="PF00903">
    <property type="entry name" value="Glyoxalase"/>
    <property type="match status" value="1"/>
</dbReference>
<dbReference type="RefSeq" id="WP_249709539.1">
    <property type="nucleotide sequence ID" value="NZ_JAMFMB010000010.1"/>
</dbReference>
<dbReference type="PROSITE" id="PS51819">
    <property type="entry name" value="VOC"/>
    <property type="match status" value="1"/>
</dbReference>
<comment type="caution">
    <text evidence="3">The sequence shown here is derived from an EMBL/GenBank/DDBJ whole genome shotgun (WGS) entry which is preliminary data.</text>
</comment>
<name>A0ABT0Q1T3_9RHOB</name>
<dbReference type="Gene3D" id="3.10.180.10">
    <property type="entry name" value="2,3-Dihydroxybiphenyl 1,2-Dioxygenase, domain 1"/>
    <property type="match status" value="1"/>
</dbReference>
<evidence type="ECO:0000259" key="2">
    <source>
        <dbReference type="PROSITE" id="PS51819"/>
    </source>
</evidence>
<accession>A0ABT0Q1T3</accession>
<keyword evidence="4" id="KW-1185">Reference proteome</keyword>
<dbReference type="InterPro" id="IPR004360">
    <property type="entry name" value="Glyas_Fos-R_dOase_dom"/>
</dbReference>
<dbReference type="SUPFAM" id="SSF54593">
    <property type="entry name" value="Glyoxalase/Bleomycin resistance protein/Dihydroxybiphenyl dioxygenase"/>
    <property type="match status" value="1"/>
</dbReference>
<dbReference type="InterPro" id="IPR037523">
    <property type="entry name" value="VOC_core"/>
</dbReference>
<protein>
    <recommendedName>
        <fullName evidence="2">VOC domain-containing protein</fullName>
    </recommendedName>
</protein>
<proteinExistence type="predicted"/>
<reference evidence="3" key="1">
    <citation type="submission" date="2022-05" db="EMBL/GenBank/DDBJ databases">
        <authorList>
            <person name="Park J.-S."/>
        </authorList>
    </citation>
    <scope>NUCLEOTIDE SEQUENCE</scope>
    <source>
        <strain evidence="3">2012CJ41-6</strain>
    </source>
</reference>
<organism evidence="3 4">
    <name type="scientific">Ruegeria spongiae</name>
    <dbReference type="NCBI Taxonomy" id="2942209"/>
    <lineage>
        <taxon>Bacteria</taxon>
        <taxon>Pseudomonadati</taxon>
        <taxon>Pseudomonadota</taxon>
        <taxon>Alphaproteobacteria</taxon>
        <taxon>Rhodobacterales</taxon>
        <taxon>Roseobacteraceae</taxon>
        <taxon>Ruegeria</taxon>
    </lineage>
</organism>
<evidence type="ECO:0000256" key="1">
    <source>
        <dbReference type="SAM" id="MobiDB-lite"/>
    </source>
</evidence>
<dbReference type="InterPro" id="IPR029068">
    <property type="entry name" value="Glyas_Bleomycin-R_OHBP_Dase"/>
</dbReference>
<dbReference type="Proteomes" id="UP001203880">
    <property type="component" value="Unassembled WGS sequence"/>
</dbReference>
<sequence length="138" mass="15036">MSMLRTMPVLQVRDVVASAGFYERLGFFHHGFWGDPPCFCIVQSDGISIALDGGDTPVPTNHGWAVYVYVEDVSALHAEFSALGLPEMTEIRRGNPYGCDDFDVIDPDGHHIAFGQDMEPGASPGLVAARHNEKEDAT</sequence>
<evidence type="ECO:0000313" key="4">
    <source>
        <dbReference type="Proteomes" id="UP001203880"/>
    </source>
</evidence>
<evidence type="ECO:0000313" key="3">
    <source>
        <dbReference type="EMBL" id="MCL6283762.1"/>
    </source>
</evidence>